<dbReference type="Gramene" id="TraesARI5A03G02638940.1">
    <property type="protein sequence ID" value="TraesARI5A03G02638940.1"/>
    <property type="gene ID" value="TraesARI5A03G02638940"/>
</dbReference>
<evidence type="ECO:0000313" key="4">
    <source>
        <dbReference type="Proteomes" id="UP000019116"/>
    </source>
</evidence>
<dbReference type="Gramene" id="TraesNOR5A03G02617660.1">
    <property type="protein sequence ID" value="TraesNOR5A03G02617660.1"/>
    <property type="gene ID" value="TraesNOR5A03G02617660"/>
</dbReference>
<evidence type="ECO:0000256" key="1">
    <source>
        <dbReference type="SAM" id="MobiDB-lite"/>
    </source>
</evidence>
<sequence>MARAGKIPGETGFNLLQRDVALYYKTVPAVVKHSSEALLLVVSNPVDVFPYLALQLSGLGSRRVPSFAPPGSGSSSTSPPPSTHRTCSLFDGFQKKVAYATGLPDTLHICESISKYATKFNGRNPTNEIAIMLGKDSQTTTVSPSTANQFTAAPPQPYGSP</sequence>
<dbReference type="Gene3D" id="3.40.50.720">
    <property type="entry name" value="NAD(P)-binding Rossmann-like Domain"/>
    <property type="match status" value="1"/>
</dbReference>
<dbReference type="GO" id="GO:0016491">
    <property type="term" value="F:oxidoreductase activity"/>
    <property type="evidence" value="ECO:0007669"/>
    <property type="project" value="InterPro"/>
</dbReference>
<dbReference type="Gramene" id="TraesCS5A02G080600.1">
    <property type="protein sequence ID" value="TraesCS5A02G080600.1"/>
    <property type="gene ID" value="TraesCS5A02G080600"/>
</dbReference>
<name>A0A3B6KB79_WHEAT</name>
<dbReference type="Gramene" id="TraesJAG5A03G02599360.1">
    <property type="protein sequence ID" value="TraesJAG5A03G02599360.1"/>
    <property type="gene ID" value="TraesJAG5A03G02599360"/>
</dbReference>
<keyword evidence="4" id="KW-1185">Reference proteome</keyword>
<dbReference type="STRING" id="4565.A0A3B6KB79"/>
<dbReference type="PANTHER" id="PTHR43128">
    <property type="entry name" value="L-2-HYDROXYCARBOXYLATE DEHYDROGENASE (NAD(P)(+))"/>
    <property type="match status" value="1"/>
</dbReference>
<dbReference type="Gramene" id="TraesSYM5A03G02626270.1">
    <property type="protein sequence ID" value="TraesSYM5A03G02626270.1"/>
    <property type="gene ID" value="TraesSYM5A03G02626270"/>
</dbReference>
<organism evidence="3">
    <name type="scientific">Triticum aestivum</name>
    <name type="common">Wheat</name>
    <dbReference type="NCBI Taxonomy" id="4565"/>
    <lineage>
        <taxon>Eukaryota</taxon>
        <taxon>Viridiplantae</taxon>
        <taxon>Streptophyta</taxon>
        <taxon>Embryophyta</taxon>
        <taxon>Tracheophyta</taxon>
        <taxon>Spermatophyta</taxon>
        <taxon>Magnoliopsida</taxon>
        <taxon>Liliopsida</taxon>
        <taxon>Poales</taxon>
        <taxon>Poaceae</taxon>
        <taxon>BOP clade</taxon>
        <taxon>Pooideae</taxon>
        <taxon>Triticodae</taxon>
        <taxon>Triticeae</taxon>
        <taxon>Triticinae</taxon>
        <taxon>Triticum</taxon>
    </lineage>
</organism>
<dbReference type="RefSeq" id="XP_044384693.1">
    <property type="nucleotide sequence ID" value="XM_044528758.1"/>
</dbReference>
<dbReference type="InterPro" id="IPR036291">
    <property type="entry name" value="NAD(P)-bd_dom_sf"/>
</dbReference>
<dbReference type="Gramene" id="TraesLDM5A03G02601420.1">
    <property type="protein sequence ID" value="TraesLDM5A03G02601420.1"/>
    <property type="gene ID" value="TraesLDM5A03G02601420"/>
</dbReference>
<feature type="region of interest" description="Disordered" evidence="1">
    <location>
        <begin position="65"/>
        <end position="85"/>
    </location>
</feature>
<feature type="compositionally biased region" description="Polar residues" evidence="1">
    <location>
        <begin position="136"/>
        <end position="151"/>
    </location>
</feature>
<dbReference type="Proteomes" id="UP000019116">
    <property type="component" value="Chromosome 5A"/>
</dbReference>
<dbReference type="Pfam" id="PF00056">
    <property type="entry name" value="Ldh_1_N"/>
    <property type="match status" value="1"/>
</dbReference>
<dbReference type="GeneID" id="123106664"/>
<feature type="region of interest" description="Disordered" evidence="1">
    <location>
        <begin position="135"/>
        <end position="161"/>
    </location>
</feature>
<dbReference type="KEGG" id="taes:123106664"/>
<dbReference type="OrthoDB" id="5405561at2759"/>
<dbReference type="AlphaFoldDB" id="A0A3B6KB79"/>
<feature type="domain" description="Lactate/malate dehydrogenase N-terminal" evidence="2">
    <location>
        <begin position="4"/>
        <end position="64"/>
    </location>
</feature>
<accession>A0A3B6KB79</accession>
<dbReference type="OMA" id="PSTHRTC"/>
<dbReference type="InterPro" id="IPR001236">
    <property type="entry name" value="Lactate/malate_DH_N"/>
</dbReference>
<dbReference type="SUPFAM" id="SSF51735">
    <property type="entry name" value="NAD(P)-binding Rossmann-fold domains"/>
    <property type="match status" value="1"/>
</dbReference>
<dbReference type="Gramene" id="TraesCS5A03G0202700.1">
    <property type="protein sequence ID" value="TraesCS5A03G0202700.1.CDS"/>
    <property type="gene ID" value="TraesCS5A03G0202700"/>
</dbReference>
<protein>
    <recommendedName>
        <fullName evidence="2">Lactate/malate dehydrogenase N-terminal domain-containing protein</fullName>
    </recommendedName>
</protein>
<evidence type="ECO:0000313" key="3">
    <source>
        <dbReference type="EnsemblPlants" id="TraesCS5A02G080600.1"/>
    </source>
</evidence>
<evidence type="ECO:0000259" key="2">
    <source>
        <dbReference type="Pfam" id="PF00056"/>
    </source>
</evidence>
<reference evidence="3" key="2">
    <citation type="submission" date="2018-10" db="UniProtKB">
        <authorList>
            <consortium name="EnsemblPlants"/>
        </authorList>
    </citation>
    <scope>IDENTIFICATION</scope>
</reference>
<dbReference type="Gramene" id="TraesJUL5A03G02617710.1">
    <property type="protein sequence ID" value="TraesJUL5A03G02617710.1"/>
    <property type="gene ID" value="TraesJUL5A03G02617710"/>
</dbReference>
<proteinExistence type="predicted"/>
<dbReference type="SMR" id="A0A3B6KB79"/>
<reference evidence="3" key="1">
    <citation type="submission" date="2018-08" db="EMBL/GenBank/DDBJ databases">
        <authorList>
            <person name="Rossello M."/>
        </authorList>
    </citation>
    <scope>NUCLEOTIDE SEQUENCE [LARGE SCALE GENOMIC DNA]</scope>
    <source>
        <strain evidence="3">cv. Chinese Spring</strain>
    </source>
</reference>
<dbReference type="EnsemblPlants" id="TraesCS5A02G080600.1">
    <property type="protein sequence ID" value="TraesCS5A02G080600.1"/>
    <property type="gene ID" value="TraesCS5A02G080600"/>
</dbReference>
<gene>
    <name evidence="3" type="primary">LOC123106664</name>
</gene>
<dbReference type="PANTHER" id="PTHR43128:SF16">
    <property type="entry name" value="L-LACTATE DEHYDROGENASE"/>
    <property type="match status" value="1"/>
</dbReference>